<dbReference type="InterPro" id="IPR013783">
    <property type="entry name" value="Ig-like_fold"/>
</dbReference>
<dbReference type="GO" id="GO:0042102">
    <property type="term" value="P:positive regulation of T cell proliferation"/>
    <property type="evidence" value="ECO:0007669"/>
    <property type="project" value="TreeGrafter"/>
</dbReference>
<dbReference type="GO" id="GO:0007166">
    <property type="term" value="P:cell surface receptor signaling pathway"/>
    <property type="evidence" value="ECO:0007669"/>
    <property type="project" value="TreeGrafter"/>
</dbReference>
<evidence type="ECO:0000256" key="10">
    <source>
        <dbReference type="ARBA" id="ARBA00023319"/>
    </source>
</evidence>
<keyword evidence="9" id="KW-0325">Glycoprotein</keyword>
<dbReference type="GO" id="GO:0006955">
    <property type="term" value="P:immune response"/>
    <property type="evidence" value="ECO:0007669"/>
    <property type="project" value="TreeGrafter"/>
</dbReference>
<dbReference type="GO" id="GO:0009897">
    <property type="term" value="C:external side of plasma membrane"/>
    <property type="evidence" value="ECO:0007669"/>
    <property type="project" value="TreeGrafter"/>
</dbReference>
<dbReference type="Proteomes" id="UP000261480">
    <property type="component" value="Unplaced"/>
</dbReference>
<name>A0A3B3Y524_9TELE</name>
<comment type="subcellular location">
    <subcellularLocation>
        <location evidence="1">Cell membrane</location>
        <topology evidence="1">Single-pass type I membrane protein</topology>
    </subcellularLocation>
</comment>
<dbReference type="PANTHER" id="PTHR25466:SF14">
    <property type="entry name" value="BUTYROPHILIN SUBFAMILY 2 MEMBER A2-LIKE-RELATED"/>
    <property type="match status" value="1"/>
</dbReference>
<accession>A0A3B3Y524</accession>
<feature type="domain" description="Ig-like" evidence="11">
    <location>
        <begin position="18"/>
        <end position="98"/>
    </location>
</feature>
<protein>
    <recommendedName>
        <fullName evidence="11">Ig-like domain-containing protein</fullName>
    </recommendedName>
</protein>
<evidence type="ECO:0000256" key="5">
    <source>
        <dbReference type="ARBA" id="ARBA00022989"/>
    </source>
</evidence>
<keyword evidence="13" id="KW-1185">Reference proteome</keyword>
<reference evidence="12" key="2">
    <citation type="submission" date="2025-09" db="UniProtKB">
        <authorList>
            <consortium name="Ensembl"/>
        </authorList>
    </citation>
    <scope>IDENTIFICATION</scope>
</reference>
<dbReference type="SMART" id="SM00409">
    <property type="entry name" value="IG"/>
    <property type="match status" value="1"/>
</dbReference>
<dbReference type="Gene3D" id="2.60.40.10">
    <property type="entry name" value="Immunoglobulins"/>
    <property type="match status" value="1"/>
</dbReference>
<keyword evidence="5" id="KW-1133">Transmembrane helix</keyword>
<dbReference type="PROSITE" id="PS50835">
    <property type="entry name" value="IG_LIKE"/>
    <property type="match status" value="1"/>
</dbReference>
<keyword evidence="3" id="KW-0812">Transmembrane</keyword>
<dbReference type="GO" id="GO:0031295">
    <property type="term" value="P:T cell costimulation"/>
    <property type="evidence" value="ECO:0007669"/>
    <property type="project" value="TreeGrafter"/>
</dbReference>
<evidence type="ECO:0000256" key="6">
    <source>
        <dbReference type="ARBA" id="ARBA00023136"/>
    </source>
</evidence>
<dbReference type="InterPro" id="IPR003599">
    <property type="entry name" value="Ig_sub"/>
</dbReference>
<proteinExistence type="predicted"/>
<organism evidence="12 13">
    <name type="scientific">Poecilia mexicana</name>
    <dbReference type="NCBI Taxonomy" id="48701"/>
    <lineage>
        <taxon>Eukaryota</taxon>
        <taxon>Metazoa</taxon>
        <taxon>Chordata</taxon>
        <taxon>Craniata</taxon>
        <taxon>Vertebrata</taxon>
        <taxon>Euteleostomi</taxon>
        <taxon>Actinopterygii</taxon>
        <taxon>Neopterygii</taxon>
        <taxon>Teleostei</taxon>
        <taxon>Neoteleostei</taxon>
        <taxon>Acanthomorphata</taxon>
        <taxon>Ovalentaria</taxon>
        <taxon>Atherinomorphae</taxon>
        <taxon>Cyprinodontiformes</taxon>
        <taxon>Poeciliidae</taxon>
        <taxon>Poeciliinae</taxon>
        <taxon>Poecilia</taxon>
    </lineage>
</organism>
<evidence type="ECO:0000256" key="4">
    <source>
        <dbReference type="ARBA" id="ARBA00022729"/>
    </source>
</evidence>
<dbReference type="InterPro" id="IPR003598">
    <property type="entry name" value="Ig_sub2"/>
</dbReference>
<dbReference type="InterPro" id="IPR051713">
    <property type="entry name" value="T-cell_Activation_Regulation"/>
</dbReference>
<dbReference type="AlphaFoldDB" id="A0A3B3Y524"/>
<evidence type="ECO:0000256" key="2">
    <source>
        <dbReference type="ARBA" id="ARBA00022475"/>
    </source>
</evidence>
<dbReference type="GO" id="GO:0042130">
    <property type="term" value="P:negative regulation of T cell proliferation"/>
    <property type="evidence" value="ECO:0007669"/>
    <property type="project" value="TreeGrafter"/>
</dbReference>
<keyword evidence="2" id="KW-1003">Cell membrane</keyword>
<reference evidence="12" key="1">
    <citation type="submission" date="2025-08" db="UniProtKB">
        <authorList>
            <consortium name="Ensembl"/>
        </authorList>
    </citation>
    <scope>IDENTIFICATION</scope>
</reference>
<sequence>TGTISQHALGGVVEVTVGSQSVLLPCRYSGVIPEEPVVTWTNGDVDPSYRKRASLVDSEVRNGDASLVLTDINPGDSGVYECLVKESKSMRRRRGVLSDPPVSTVNLQVKLGWSIRPNSMRITRTGWS</sequence>
<dbReference type="GO" id="GO:0071222">
    <property type="term" value="P:cellular response to lipopolysaccharide"/>
    <property type="evidence" value="ECO:0007669"/>
    <property type="project" value="TreeGrafter"/>
</dbReference>
<evidence type="ECO:0000256" key="9">
    <source>
        <dbReference type="ARBA" id="ARBA00023180"/>
    </source>
</evidence>
<keyword evidence="7" id="KW-1015">Disulfide bond</keyword>
<evidence type="ECO:0000256" key="1">
    <source>
        <dbReference type="ARBA" id="ARBA00004251"/>
    </source>
</evidence>
<dbReference type="InterPro" id="IPR007110">
    <property type="entry name" value="Ig-like_dom"/>
</dbReference>
<evidence type="ECO:0000259" key="11">
    <source>
        <dbReference type="PROSITE" id="PS50835"/>
    </source>
</evidence>
<dbReference type="Pfam" id="PF07679">
    <property type="entry name" value="I-set"/>
    <property type="match status" value="1"/>
</dbReference>
<keyword evidence="6" id="KW-0472">Membrane</keyword>
<evidence type="ECO:0000256" key="3">
    <source>
        <dbReference type="ARBA" id="ARBA00022692"/>
    </source>
</evidence>
<keyword evidence="10" id="KW-0393">Immunoglobulin domain</keyword>
<evidence type="ECO:0000313" key="13">
    <source>
        <dbReference type="Proteomes" id="UP000261480"/>
    </source>
</evidence>
<dbReference type="SMART" id="SM00408">
    <property type="entry name" value="IGc2"/>
    <property type="match status" value="1"/>
</dbReference>
<keyword evidence="8" id="KW-0675">Receptor</keyword>
<dbReference type="Ensembl" id="ENSPMET00000013272.1">
    <property type="protein sequence ID" value="ENSPMEP00000022220.1"/>
    <property type="gene ID" value="ENSPMEG00000002972.1"/>
</dbReference>
<evidence type="ECO:0000313" key="12">
    <source>
        <dbReference type="Ensembl" id="ENSPMEP00000022220.1"/>
    </source>
</evidence>
<dbReference type="PANTHER" id="PTHR25466">
    <property type="entry name" value="T-LYMPHOCYTE ACTIVATION ANTIGEN"/>
    <property type="match status" value="1"/>
</dbReference>
<dbReference type="SUPFAM" id="SSF48726">
    <property type="entry name" value="Immunoglobulin"/>
    <property type="match status" value="1"/>
</dbReference>
<evidence type="ECO:0000256" key="8">
    <source>
        <dbReference type="ARBA" id="ARBA00023170"/>
    </source>
</evidence>
<evidence type="ECO:0000256" key="7">
    <source>
        <dbReference type="ARBA" id="ARBA00023157"/>
    </source>
</evidence>
<keyword evidence="4" id="KW-0732">Signal</keyword>
<dbReference type="InterPro" id="IPR036179">
    <property type="entry name" value="Ig-like_dom_sf"/>
</dbReference>
<dbReference type="InterPro" id="IPR013098">
    <property type="entry name" value="Ig_I-set"/>
</dbReference>